<sequence length="125" mass="14415">MPRLFLCIIHSTLTNQEIQQMAKFKIKVGEKRPDFPLPITFNTPDGEEATIIMIMKHVSQSELNEMINRDEMSNLEFIKEMASGWKLEEEFNDENIKWVASNYPAFVIAIPQVYMAALAGHRAKN</sequence>
<evidence type="ECO:0008006" key="3">
    <source>
        <dbReference type="Google" id="ProtNLM"/>
    </source>
</evidence>
<dbReference type="Pfam" id="PF08748">
    <property type="entry name" value="Phage_TAC_4"/>
    <property type="match status" value="1"/>
</dbReference>
<dbReference type="GeneID" id="40526422"/>
<dbReference type="InterPro" id="IPR014859">
    <property type="entry name" value="Phage_TAC_4"/>
</dbReference>
<protein>
    <recommendedName>
        <fullName evidence="3">Tape measure chaperone</fullName>
    </recommendedName>
</protein>
<dbReference type="RefSeq" id="YP_009666211.1">
    <property type="nucleotide sequence ID" value="NC_043469.1"/>
</dbReference>
<accession>G5DMI6</accession>
<organism evidence="1 2">
    <name type="scientific">Enterobacter phage F20</name>
    <dbReference type="NCBI Taxonomy" id="2886900"/>
    <lineage>
        <taxon>Viruses</taxon>
        <taxon>Duplodnaviria</taxon>
        <taxon>Heunggongvirae</taxon>
        <taxon>Uroviricota</taxon>
        <taxon>Caudoviricetes</taxon>
        <taxon>Drexlerviridae</taxon>
        <taxon>Webervirus</taxon>
        <taxon>Webervirus F20</taxon>
    </lineage>
</organism>
<proteinExistence type="predicted"/>
<keyword evidence="2" id="KW-1185">Reference proteome</keyword>
<dbReference type="Proteomes" id="UP000258500">
    <property type="component" value="Segment"/>
</dbReference>
<dbReference type="EMBL" id="JN672684">
    <property type="protein sequence ID" value="AEQ39214.1"/>
    <property type="molecule type" value="Genomic_DNA"/>
</dbReference>
<evidence type="ECO:0000313" key="1">
    <source>
        <dbReference type="EMBL" id="AEQ39214.1"/>
    </source>
</evidence>
<evidence type="ECO:0000313" key="2">
    <source>
        <dbReference type="Proteomes" id="UP000258500"/>
    </source>
</evidence>
<name>G5DMI6_9CAUD</name>
<reference evidence="1 2" key="1">
    <citation type="journal article" date="2012" name="J. Gen. Virol.">
        <title>Isolation and characterization of a bacteriophage F20 virulent to Enterobacter aerogenes.</title>
        <authorList>
            <person name="Mishra C.K."/>
            <person name="Choi T.J."/>
            <person name="Kang S.C."/>
        </authorList>
    </citation>
    <scope>NUCLEOTIDE SEQUENCE [LARGE SCALE GENOMIC DNA]</scope>
</reference>